<keyword evidence="2" id="KW-0472">Membrane</keyword>
<dbReference type="Proteomes" id="UP000236723">
    <property type="component" value="Unassembled WGS sequence"/>
</dbReference>
<keyword evidence="2" id="KW-0812">Transmembrane</keyword>
<dbReference type="EMBL" id="FNVO01000005">
    <property type="protein sequence ID" value="SEG45643.1"/>
    <property type="molecule type" value="Genomic_DNA"/>
</dbReference>
<dbReference type="RefSeq" id="WP_235017860.1">
    <property type="nucleotide sequence ID" value="NZ_FNVO01000005.1"/>
</dbReference>
<dbReference type="Gene3D" id="1.10.530.10">
    <property type="match status" value="1"/>
</dbReference>
<dbReference type="InterPro" id="IPR023346">
    <property type="entry name" value="Lysozyme-like_dom_sf"/>
</dbReference>
<feature type="region of interest" description="Disordered" evidence="1">
    <location>
        <begin position="1"/>
        <end position="88"/>
    </location>
</feature>
<sequence>MYGDHPRSPGRRDEHSDARQPSPPEQARHPFGPAVPPEDVRVAGNPFGAPAGPGQGDGSMPGRPHGADTIGDDDGSARAGAPGSGAAGKGLATRLPVKLAAVAGAAVVLVGVGAVAAFAMTGGEENTTVKPRALADAPKPPDPKVLEEQRRQQNLDRASRAAVKDAGKPMELEAKGHTPTPTPTSAAGGDGDAPPAGNPVPAGEAQRIAKAMLPSFGFDPSTQFGCLVNLWQKESGWRHTAQNPTSGAYGIPQALPGSKMASAGADWRTNPRTQIKWGLGYIKGRYGNPCGAWSHSQRVGWY</sequence>
<gene>
    <name evidence="3" type="ORF">SAMN04489712_105315</name>
</gene>
<keyword evidence="2" id="KW-1133">Transmembrane helix</keyword>
<name>A0A1H6AA75_9ACTN</name>
<evidence type="ECO:0000313" key="3">
    <source>
        <dbReference type="EMBL" id="SEG45643.1"/>
    </source>
</evidence>
<accession>A0A1H6AA75</accession>
<evidence type="ECO:0000256" key="2">
    <source>
        <dbReference type="SAM" id="Phobius"/>
    </source>
</evidence>
<proteinExistence type="predicted"/>
<evidence type="ECO:0000256" key="1">
    <source>
        <dbReference type="SAM" id="MobiDB-lite"/>
    </source>
</evidence>
<feature type="compositionally biased region" description="Basic and acidic residues" evidence="1">
    <location>
        <begin position="139"/>
        <end position="176"/>
    </location>
</feature>
<reference evidence="4" key="1">
    <citation type="submission" date="2016-10" db="EMBL/GenBank/DDBJ databases">
        <authorList>
            <person name="Varghese N."/>
            <person name="Submissions S."/>
        </authorList>
    </citation>
    <scope>NUCLEOTIDE SEQUENCE [LARGE SCALE GENOMIC DNA]</scope>
    <source>
        <strain evidence="4">DSM 43163</strain>
    </source>
</reference>
<feature type="transmembrane region" description="Helical" evidence="2">
    <location>
        <begin position="99"/>
        <end position="120"/>
    </location>
</feature>
<keyword evidence="4" id="KW-1185">Reference proteome</keyword>
<feature type="compositionally biased region" description="Low complexity" evidence="1">
    <location>
        <begin position="183"/>
        <end position="202"/>
    </location>
</feature>
<dbReference type="SUPFAM" id="SSF53955">
    <property type="entry name" value="Lysozyme-like"/>
    <property type="match status" value="1"/>
</dbReference>
<protein>
    <recommendedName>
        <fullName evidence="5">Transglycosylase SLT domain-containing protein</fullName>
    </recommendedName>
</protein>
<feature type="compositionally biased region" description="Basic and acidic residues" evidence="1">
    <location>
        <begin position="1"/>
        <end position="18"/>
    </location>
</feature>
<feature type="region of interest" description="Disordered" evidence="1">
    <location>
        <begin position="129"/>
        <end position="202"/>
    </location>
</feature>
<organism evidence="3 4">
    <name type="scientific">Thermomonospora echinospora</name>
    <dbReference type="NCBI Taxonomy" id="1992"/>
    <lineage>
        <taxon>Bacteria</taxon>
        <taxon>Bacillati</taxon>
        <taxon>Actinomycetota</taxon>
        <taxon>Actinomycetes</taxon>
        <taxon>Streptosporangiales</taxon>
        <taxon>Thermomonosporaceae</taxon>
        <taxon>Thermomonospora</taxon>
    </lineage>
</organism>
<evidence type="ECO:0000313" key="4">
    <source>
        <dbReference type="Proteomes" id="UP000236723"/>
    </source>
</evidence>
<evidence type="ECO:0008006" key="5">
    <source>
        <dbReference type="Google" id="ProtNLM"/>
    </source>
</evidence>
<dbReference type="AlphaFoldDB" id="A0A1H6AA75"/>